<protein>
    <submittedName>
        <fullName evidence="1">Uncharacterized protein</fullName>
    </submittedName>
</protein>
<name>A0ACC3DJV4_9PEZI</name>
<dbReference type="Proteomes" id="UP001186974">
    <property type="component" value="Unassembled WGS sequence"/>
</dbReference>
<sequence length="287" mass="31190">MAGISFLYAIWHSPVVRSHLSLDDVDFTVLAATSVLGDLIDNCPPAEACRDAFDRMSKATIQMCLSTTGFGPQAASLSSRAQVKREPLTSPTSTMSAIDPALESNPLTHQQQSFFASNQNSRIPVPRFDMNLRDLFSDEETDFRSFDRPSSQIQSNRPPNQQLAPTSMGPPPLQQQHSYDRISSSHSQPNISPYQISSQLPYQNFAQSVQSTYPSFESFNDLNFLDSFPVNGGGSGVGNASNAPASNGTQPADFNLFGMGWEGGNHDWADGNGVDLFDGFFFGGNSV</sequence>
<gene>
    <name evidence="1" type="ORF">LTS18_011467</name>
</gene>
<accession>A0ACC3DJV4</accession>
<reference evidence="1" key="1">
    <citation type="submission" date="2024-09" db="EMBL/GenBank/DDBJ databases">
        <title>Black Yeasts Isolated from many extreme environments.</title>
        <authorList>
            <person name="Coleine C."/>
            <person name="Stajich J.E."/>
            <person name="Selbmann L."/>
        </authorList>
    </citation>
    <scope>NUCLEOTIDE SEQUENCE</scope>
    <source>
        <strain evidence="1">CCFEE 5737</strain>
    </source>
</reference>
<dbReference type="EMBL" id="JAWDJW010003320">
    <property type="protein sequence ID" value="KAK3076999.1"/>
    <property type="molecule type" value="Genomic_DNA"/>
</dbReference>
<evidence type="ECO:0000313" key="1">
    <source>
        <dbReference type="EMBL" id="KAK3076999.1"/>
    </source>
</evidence>
<evidence type="ECO:0000313" key="2">
    <source>
        <dbReference type="Proteomes" id="UP001186974"/>
    </source>
</evidence>
<keyword evidence="2" id="KW-1185">Reference proteome</keyword>
<proteinExistence type="predicted"/>
<organism evidence="1 2">
    <name type="scientific">Coniosporium uncinatum</name>
    <dbReference type="NCBI Taxonomy" id="93489"/>
    <lineage>
        <taxon>Eukaryota</taxon>
        <taxon>Fungi</taxon>
        <taxon>Dikarya</taxon>
        <taxon>Ascomycota</taxon>
        <taxon>Pezizomycotina</taxon>
        <taxon>Dothideomycetes</taxon>
        <taxon>Dothideomycetes incertae sedis</taxon>
        <taxon>Coniosporium</taxon>
    </lineage>
</organism>
<comment type="caution">
    <text evidence="1">The sequence shown here is derived from an EMBL/GenBank/DDBJ whole genome shotgun (WGS) entry which is preliminary data.</text>
</comment>